<feature type="transmembrane region" description="Helical" evidence="1">
    <location>
        <begin position="168"/>
        <end position="187"/>
    </location>
</feature>
<protein>
    <submittedName>
        <fullName evidence="2">ABC-2 type transport system permease protein</fullName>
    </submittedName>
</protein>
<dbReference type="OrthoDB" id="8563307at2"/>
<dbReference type="EMBL" id="SODP01000001">
    <property type="protein sequence ID" value="TDW77192.1"/>
    <property type="molecule type" value="Genomic_DNA"/>
</dbReference>
<feature type="transmembrane region" description="Helical" evidence="1">
    <location>
        <begin position="98"/>
        <end position="123"/>
    </location>
</feature>
<feature type="transmembrane region" description="Helical" evidence="1">
    <location>
        <begin position="21"/>
        <end position="40"/>
    </location>
</feature>
<dbReference type="Proteomes" id="UP000295146">
    <property type="component" value="Unassembled WGS sequence"/>
</dbReference>
<evidence type="ECO:0000313" key="2">
    <source>
        <dbReference type="EMBL" id="TDW77192.1"/>
    </source>
</evidence>
<feature type="transmembrane region" description="Helical" evidence="1">
    <location>
        <begin position="135"/>
        <end position="156"/>
    </location>
</feature>
<evidence type="ECO:0000313" key="3">
    <source>
        <dbReference type="Proteomes" id="UP000295146"/>
    </source>
</evidence>
<comment type="caution">
    <text evidence="2">The sequence shown here is derived from an EMBL/GenBank/DDBJ whole genome shotgun (WGS) entry which is preliminary data.</text>
</comment>
<gene>
    <name evidence="2" type="ORF">EV653_2357</name>
</gene>
<dbReference type="GO" id="GO:0140359">
    <property type="term" value="F:ABC-type transporter activity"/>
    <property type="evidence" value="ECO:0007669"/>
    <property type="project" value="InterPro"/>
</dbReference>
<organism evidence="2 3">
    <name type="scientific">Kribbella pratensis</name>
    <dbReference type="NCBI Taxonomy" id="2512112"/>
    <lineage>
        <taxon>Bacteria</taxon>
        <taxon>Bacillati</taxon>
        <taxon>Actinomycetota</taxon>
        <taxon>Actinomycetes</taxon>
        <taxon>Propionibacteriales</taxon>
        <taxon>Kribbellaceae</taxon>
        <taxon>Kribbella</taxon>
    </lineage>
</organism>
<feature type="transmembrane region" description="Helical" evidence="1">
    <location>
        <begin position="60"/>
        <end position="77"/>
    </location>
</feature>
<proteinExistence type="predicted"/>
<dbReference type="PANTHER" id="PTHR43471">
    <property type="entry name" value="ABC TRANSPORTER PERMEASE"/>
    <property type="match status" value="1"/>
</dbReference>
<evidence type="ECO:0000256" key="1">
    <source>
        <dbReference type="SAM" id="Phobius"/>
    </source>
</evidence>
<sequence length="255" mass="26765">MTSWNVVAAQESRDLWIGGRGPVLIFGYSILLSAITYLAATNQAMNFLEQREAVNLMVQIALAVGVLLTVVVSADTISGERERGTLEALLLTPAPRRAIVMGKLAAAATIWLACLVVAMPYLWVLGRGVSGAVQAAVLTLVVGTLVAVGLGGVGMIFSGWSNTNRTSLASGLLLLLVLFAPTQLPALPKTGFGQLLNRINPIGSALHYMSQVLVARRGWTQDLGYLISPLVIAVAAVGALLVAAPRLVRLTAGTR</sequence>
<dbReference type="PANTHER" id="PTHR43471:SF3">
    <property type="entry name" value="ABC TRANSPORTER PERMEASE PROTEIN NATB"/>
    <property type="match status" value="1"/>
</dbReference>
<feature type="transmembrane region" description="Helical" evidence="1">
    <location>
        <begin position="223"/>
        <end position="248"/>
    </location>
</feature>
<dbReference type="RefSeq" id="WP_134101395.1">
    <property type="nucleotide sequence ID" value="NZ_SODP01000001.1"/>
</dbReference>
<dbReference type="GO" id="GO:0005886">
    <property type="term" value="C:plasma membrane"/>
    <property type="evidence" value="ECO:0007669"/>
    <property type="project" value="UniProtKB-SubCell"/>
</dbReference>
<accession>A0A4R8CM88</accession>
<dbReference type="Pfam" id="PF12679">
    <property type="entry name" value="ABC2_membrane_2"/>
    <property type="match status" value="1"/>
</dbReference>
<keyword evidence="1" id="KW-0812">Transmembrane</keyword>
<name>A0A4R8CM88_9ACTN</name>
<keyword evidence="1" id="KW-0472">Membrane</keyword>
<keyword evidence="3" id="KW-1185">Reference proteome</keyword>
<reference evidence="2 3" key="1">
    <citation type="submission" date="2019-03" db="EMBL/GenBank/DDBJ databases">
        <title>Genomic Encyclopedia of Type Strains, Phase III (KMG-III): the genomes of soil and plant-associated and newly described type strains.</title>
        <authorList>
            <person name="Whitman W."/>
        </authorList>
    </citation>
    <scope>NUCLEOTIDE SEQUENCE [LARGE SCALE GENOMIC DNA]</scope>
    <source>
        <strain evidence="2 3">VKM Ac-2573</strain>
    </source>
</reference>
<dbReference type="AlphaFoldDB" id="A0A4R8CM88"/>
<keyword evidence="1" id="KW-1133">Transmembrane helix</keyword>